<protein>
    <submittedName>
        <fullName evidence="1">Uncharacterized protein</fullName>
    </submittedName>
</protein>
<evidence type="ECO:0000313" key="2">
    <source>
        <dbReference type="Proteomes" id="UP001642484"/>
    </source>
</evidence>
<feature type="non-terminal residue" evidence="1">
    <location>
        <position position="1"/>
    </location>
</feature>
<feature type="non-terminal residue" evidence="1">
    <location>
        <position position="56"/>
    </location>
</feature>
<organism evidence="1 2">
    <name type="scientific">Durusdinium trenchii</name>
    <dbReference type="NCBI Taxonomy" id="1381693"/>
    <lineage>
        <taxon>Eukaryota</taxon>
        <taxon>Sar</taxon>
        <taxon>Alveolata</taxon>
        <taxon>Dinophyceae</taxon>
        <taxon>Suessiales</taxon>
        <taxon>Symbiodiniaceae</taxon>
        <taxon>Durusdinium</taxon>
    </lineage>
</organism>
<name>A0ABP0IWG0_9DINO</name>
<dbReference type="Proteomes" id="UP001642484">
    <property type="component" value="Unassembled WGS sequence"/>
</dbReference>
<keyword evidence="2" id="KW-1185">Reference proteome</keyword>
<comment type="caution">
    <text evidence="1">The sequence shown here is derived from an EMBL/GenBank/DDBJ whole genome shotgun (WGS) entry which is preliminary data.</text>
</comment>
<dbReference type="EMBL" id="CAXAMN010003814">
    <property type="protein sequence ID" value="CAK9006422.1"/>
    <property type="molecule type" value="Genomic_DNA"/>
</dbReference>
<proteinExistence type="predicted"/>
<gene>
    <name evidence="1" type="ORF">CCMP2556_LOCUS8436</name>
</gene>
<accession>A0ABP0IWG0</accession>
<evidence type="ECO:0000313" key="1">
    <source>
        <dbReference type="EMBL" id="CAK9006422.1"/>
    </source>
</evidence>
<reference evidence="1 2" key="1">
    <citation type="submission" date="2024-02" db="EMBL/GenBank/DDBJ databases">
        <authorList>
            <person name="Chen Y."/>
            <person name="Shah S."/>
            <person name="Dougan E. K."/>
            <person name="Thang M."/>
            <person name="Chan C."/>
        </authorList>
    </citation>
    <scope>NUCLEOTIDE SEQUENCE [LARGE SCALE GENOMIC DNA]</scope>
</reference>
<sequence>LQLLRNSKYMQGQTLYVMTLLVRDTQNAAGLRMRRVVNPQTTSAVPEDWHVQSYSD</sequence>